<proteinExistence type="predicted"/>
<dbReference type="EMBL" id="MLJW01007102">
    <property type="protein sequence ID" value="OIQ65729.1"/>
    <property type="molecule type" value="Genomic_DNA"/>
</dbReference>
<reference evidence="1" key="1">
    <citation type="submission" date="2016-10" db="EMBL/GenBank/DDBJ databases">
        <title>Sequence of Gallionella enrichment culture.</title>
        <authorList>
            <person name="Poehlein A."/>
            <person name="Muehling M."/>
            <person name="Daniel R."/>
        </authorList>
    </citation>
    <scope>NUCLEOTIDE SEQUENCE</scope>
</reference>
<dbReference type="AlphaFoldDB" id="A0A1J5P2E2"/>
<protein>
    <submittedName>
        <fullName evidence="1">Uncharacterized protein</fullName>
    </submittedName>
</protein>
<comment type="caution">
    <text evidence="1">The sequence shown here is derived from an EMBL/GenBank/DDBJ whole genome shotgun (WGS) entry which is preliminary data.</text>
</comment>
<organism evidence="1">
    <name type="scientific">mine drainage metagenome</name>
    <dbReference type="NCBI Taxonomy" id="410659"/>
    <lineage>
        <taxon>unclassified sequences</taxon>
        <taxon>metagenomes</taxon>
        <taxon>ecological metagenomes</taxon>
    </lineage>
</organism>
<name>A0A1J5P2E2_9ZZZZ</name>
<sequence length="107" mass="11223">MGDHRLLHRVQRAIGACDTFDGAHRFAVDLRQHQDAGIQRARALCVGDHHRAGTAIALGAAFLGPGEPAIEPQIIQNCAVGRKTGADLLAAMKEAHGSGAIVDVVRG</sequence>
<accession>A0A1J5P2E2</accession>
<evidence type="ECO:0000313" key="1">
    <source>
        <dbReference type="EMBL" id="OIQ65729.1"/>
    </source>
</evidence>
<gene>
    <name evidence="1" type="ORF">GALL_527070</name>
</gene>